<evidence type="ECO:0000259" key="2">
    <source>
        <dbReference type="PROSITE" id="PS50011"/>
    </source>
</evidence>
<proteinExistence type="predicted"/>
<dbReference type="PANTHER" id="PTHR44329">
    <property type="entry name" value="SERINE/THREONINE-PROTEIN KINASE TNNI3K-RELATED"/>
    <property type="match status" value="1"/>
</dbReference>
<name>A0A397T6P0_9GLOM</name>
<comment type="caution">
    <text evidence="3">The sequence shown here is derived from an EMBL/GenBank/DDBJ whole genome shotgun (WGS) entry which is preliminary data.</text>
</comment>
<evidence type="ECO:0000313" key="4">
    <source>
        <dbReference type="Proteomes" id="UP000265703"/>
    </source>
</evidence>
<protein>
    <submittedName>
        <fullName evidence="3">Kinase-like domain-containing protein</fullName>
    </submittedName>
</protein>
<keyword evidence="4" id="KW-1185">Reference proteome</keyword>
<dbReference type="PROSITE" id="PS50011">
    <property type="entry name" value="PROTEIN_KINASE_DOM"/>
    <property type="match status" value="1"/>
</dbReference>
<gene>
    <name evidence="3" type="ORF">C1645_819261</name>
</gene>
<dbReference type="STRING" id="658196.A0A397T6P0"/>
<keyword evidence="3" id="KW-0418">Kinase</keyword>
<keyword evidence="3" id="KW-0808">Transferase</keyword>
<dbReference type="GO" id="GO:0005524">
    <property type="term" value="F:ATP binding"/>
    <property type="evidence" value="ECO:0007669"/>
    <property type="project" value="InterPro"/>
</dbReference>
<dbReference type="AlphaFoldDB" id="A0A397T6P0"/>
<reference evidence="3 4" key="1">
    <citation type="submission" date="2018-06" db="EMBL/GenBank/DDBJ databases">
        <title>Comparative genomics reveals the genomic features of Rhizophagus irregularis, R. cerebriforme, R. diaphanum and Gigaspora rosea, and their symbiotic lifestyle signature.</title>
        <authorList>
            <person name="Morin E."/>
            <person name="San Clemente H."/>
            <person name="Chen E.C.H."/>
            <person name="De La Providencia I."/>
            <person name="Hainaut M."/>
            <person name="Kuo A."/>
            <person name="Kohler A."/>
            <person name="Murat C."/>
            <person name="Tang N."/>
            <person name="Roy S."/>
            <person name="Loubradou J."/>
            <person name="Henrissat B."/>
            <person name="Grigoriev I.V."/>
            <person name="Corradi N."/>
            <person name="Roux C."/>
            <person name="Martin F.M."/>
        </authorList>
    </citation>
    <scope>NUCLEOTIDE SEQUENCE [LARGE SCALE GENOMIC DNA]</scope>
    <source>
        <strain evidence="3 4">DAOM 227022</strain>
    </source>
</reference>
<dbReference type="Proteomes" id="UP000265703">
    <property type="component" value="Unassembled WGS sequence"/>
</dbReference>
<feature type="domain" description="Protein kinase" evidence="2">
    <location>
        <begin position="110"/>
        <end position="391"/>
    </location>
</feature>
<feature type="region of interest" description="Disordered" evidence="1">
    <location>
        <begin position="414"/>
        <end position="436"/>
    </location>
</feature>
<dbReference type="SUPFAM" id="SSF56112">
    <property type="entry name" value="Protein kinase-like (PK-like)"/>
    <property type="match status" value="1"/>
</dbReference>
<dbReference type="InterPro" id="IPR011009">
    <property type="entry name" value="Kinase-like_dom_sf"/>
</dbReference>
<dbReference type="GO" id="GO:0004674">
    <property type="term" value="F:protein serine/threonine kinase activity"/>
    <property type="evidence" value="ECO:0007669"/>
    <property type="project" value="TreeGrafter"/>
</dbReference>
<feature type="compositionally biased region" description="Polar residues" evidence="1">
    <location>
        <begin position="422"/>
        <end position="436"/>
    </location>
</feature>
<dbReference type="Pfam" id="PF07714">
    <property type="entry name" value="PK_Tyr_Ser-Thr"/>
    <property type="match status" value="1"/>
</dbReference>
<dbReference type="InterPro" id="IPR001245">
    <property type="entry name" value="Ser-Thr/Tyr_kinase_cat_dom"/>
</dbReference>
<dbReference type="InterPro" id="IPR051681">
    <property type="entry name" value="Ser/Thr_Kinases-Pseudokinases"/>
</dbReference>
<feature type="region of interest" description="Disordered" evidence="1">
    <location>
        <begin position="454"/>
        <end position="476"/>
    </location>
</feature>
<evidence type="ECO:0000256" key="1">
    <source>
        <dbReference type="SAM" id="MobiDB-lite"/>
    </source>
</evidence>
<dbReference type="OrthoDB" id="10252171at2759"/>
<dbReference type="PRINTS" id="PR00109">
    <property type="entry name" value="TYRKINASE"/>
</dbReference>
<dbReference type="InterPro" id="IPR000719">
    <property type="entry name" value="Prot_kinase_dom"/>
</dbReference>
<organism evidence="3 4">
    <name type="scientific">Glomus cerebriforme</name>
    <dbReference type="NCBI Taxonomy" id="658196"/>
    <lineage>
        <taxon>Eukaryota</taxon>
        <taxon>Fungi</taxon>
        <taxon>Fungi incertae sedis</taxon>
        <taxon>Mucoromycota</taxon>
        <taxon>Glomeromycotina</taxon>
        <taxon>Glomeromycetes</taxon>
        <taxon>Glomerales</taxon>
        <taxon>Glomeraceae</taxon>
        <taxon>Glomus</taxon>
    </lineage>
</organism>
<dbReference type="Gene3D" id="1.10.510.10">
    <property type="entry name" value="Transferase(Phosphotransferase) domain 1"/>
    <property type="match status" value="1"/>
</dbReference>
<feature type="compositionally biased region" description="Acidic residues" evidence="1">
    <location>
        <begin position="455"/>
        <end position="476"/>
    </location>
</feature>
<accession>A0A397T6P0</accession>
<dbReference type="EMBL" id="QKYT01000102">
    <property type="protein sequence ID" value="RIA93512.1"/>
    <property type="molecule type" value="Genomic_DNA"/>
</dbReference>
<sequence length="476" mass="56135">MEQNFITKEVYEQIKDFKSFHLSKEQKVIVDQLIPNEELKERYKKFTLCKECYQPCTKRRWCSPCIAKHFQDDFKNWTSENIFVDKTIRDLQLKAEDNVKILEWIEYDRFYDVEYLAKGGFGTVYKAKWKDGYIINWDVENKQWKRFKDIAHRLGPDRMVVLKFLNDSQDISPEFVKELGAHIEMNGSIYVIQCYGMSKDPKTKNFILVMDYQERGSIRYYLDKHFDSIYWEEKLYILQNIAEGLSRIHKRDLVHRDFHSGNILKGINFEATITDLGLSRPAKELNRNGKNEIFGVLPYIAPEVLQGKDYTEKSDIYSFGVLCYEVITGLRPHHDMAHDGHLALKIIKGFRPKFKIKVPKLLLDLINQCWDSDPSKRPNAENISKMISPWREDLNIPNYESEFYKQYDEADEYNKTHKTTESTELQQSIDAQPAYQSHPQAIYTSRILEPLSGELDLEIPDIDMDDCSNDDDNDEE</sequence>
<evidence type="ECO:0000313" key="3">
    <source>
        <dbReference type="EMBL" id="RIA93512.1"/>
    </source>
</evidence>